<reference evidence="2" key="1">
    <citation type="submission" date="2016-10" db="EMBL/GenBank/DDBJ databases">
        <authorList>
            <person name="Varghese N."/>
            <person name="Submissions S."/>
        </authorList>
    </citation>
    <scope>NUCLEOTIDE SEQUENCE [LARGE SCALE GENOMIC DNA]</scope>
    <source>
        <strain evidence="2">BS3775</strain>
    </source>
</reference>
<protein>
    <submittedName>
        <fullName evidence="1">Uncharacterized protein</fullName>
    </submittedName>
</protein>
<proteinExistence type="predicted"/>
<accession>A0A1H1I1T1</accession>
<dbReference type="EMBL" id="FNKJ01000003">
    <property type="protein sequence ID" value="SDR31298.1"/>
    <property type="molecule type" value="Genomic_DNA"/>
</dbReference>
<evidence type="ECO:0000313" key="1">
    <source>
        <dbReference type="EMBL" id="SDR31298.1"/>
    </source>
</evidence>
<organism evidence="1 2">
    <name type="scientific">Pseudomonas moorei</name>
    <dbReference type="NCBI Taxonomy" id="395599"/>
    <lineage>
        <taxon>Bacteria</taxon>
        <taxon>Pseudomonadati</taxon>
        <taxon>Pseudomonadota</taxon>
        <taxon>Gammaproteobacteria</taxon>
        <taxon>Pseudomonadales</taxon>
        <taxon>Pseudomonadaceae</taxon>
        <taxon>Pseudomonas</taxon>
    </lineage>
</organism>
<dbReference type="AlphaFoldDB" id="A0A1H1I1T1"/>
<name>A0A1H1I1T1_9PSED</name>
<dbReference type="Proteomes" id="UP000199570">
    <property type="component" value="Unassembled WGS sequence"/>
</dbReference>
<evidence type="ECO:0000313" key="2">
    <source>
        <dbReference type="Proteomes" id="UP000199570"/>
    </source>
</evidence>
<gene>
    <name evidence="1" type="ORF">SAMN04490195_4747</name>
</gene>
<keyword evidence="2" id="KW-1185">Reference proteome</keyword>
<sequence length="67" mass="7285">MGTMKKLGSVRGKRADLAGMHRVGAKKERCVLNGQKQSRAGSLPQGLDVDTITGFDTISLWERACPR</sequence>